<organism evidence="2 3">
    <name type="scientific">Aeromonas schubertii</name>
    <dbReference type="NCBI Taxonomy" id="652"/>
    <lineage>
        <taxon>Bacteria</taxon>
        <taxon>Pseudomonadati</taxon>
        <taxon>Pseudomonadota</taxon>
        <taxon>Gammaproteobacteria</taxon>
        <taxon>Aeromonadales</taxon>
        <taxon>Aeromonadaceae</taxon>
        <taxon>Aeromonas</taxon>
    </lineage>
</organism>
<dbReference type="PANTHER" id="PTHR34220:SF7">
    <property type="entry name" value="SENSOR HISTIDINE KINASE YPDA"/>
    <property type="match status" value="1"/>
</dbReference>
<accession>A0A0S2SLG2</accession>
<dbReference type="InterPro" id="IPR036890">
    <property type="entry name" value="HATPase_C_sf"/>
</dbReference>
<sequence>MENAILHGIQPRSAPGKVTIEVRQLAGGVRVAVRDTGYGISQEVIDNLAAGTVISGSIGLTNVHQRLTLLYGEGLQLRRLDPGTEVCFYLPDPEVQPC</sequence>
<dbReference type="PANTHER" id="PTHR34220">
    <property type="entry name" value="SENSOR HISTIDINE KINASE YPDA"/>
    <property type="match status" value="1"/>
</dbReference>
<evidence type="ECO:0000313" key="2">
    <source>
        <dbReference type="EMBL" id="ALP42577.1"/>
    </source>
</evidence>
<evidence type="ECO:0000313" key="3">
    <source>
        <dbReference type="Proteomes" id="UP000058114"/>
    </source>
</evidence>
<dbReference type="InterPro" id="IPR050640">
    <property type="entry name" value="Bact_2-comp_sensor_kinase"/>
</dbReference>
<dbReference type="AlphaFoldDB" id="A0A0S2SLG2"/>
<dbReference type="SUPFAM" id="SSF55874">
    <property type="entry name" value="ATPase domain of HSP90 chaperone/DNA topoisomerase II/histidine kinase"/>
    <property type="match status" value="1"/>
</dbReference>
<feature type="domain" description="Histidine kinase/HSP90-like ATPase" evidence="1">
    <location>
        <begin position="2"/>
        <end position="93"/>
    </location>
</feature>
<proteinExistence type="predicted"/>
<reference evidence="2 3" key="2">
    <citation type="journal article" date="2016" name="Genome Announc.">
        <title>Complete Genome Sequence of the Highly Virulent Aeromonas schubertii Strain WL1483, Isolated from Diseased Snakehead Fish (Channa argus) in China.</title>
        <authorList>
            <person name="Liu L."/>
            <person name="Li N."/>
            <person name="Zhang D."/>
            <person name="Fu X."/>
            <person name="Shi C."/>
            <person name="Lin Q."/>
            <person name="Hao G."/>
        </authorList>
    </citation>
    <scope>NUCLEOTIDE SEQUENCE [LARGE SCALE GENOMIC DNA]</scope>
    <source>
        <strain evidence="2 3">WL1483</strain>
    </source>
</reference>
<reference evidence="3" key="1">
    <citation type="submission" date="2015-10" db="EMBL/GenBank/DDBJ databases">
        <title>Complete Genome Sequence of Aeromonas schubertii strain WL1483.</title>
        <authorList>
            <person name="Liu L."/>
        </authorList>
    </citation>
    <scope>NUCLEOTIDE SEQUENCE [LARGE SCALE GENOMIC DNA]</scope>
    <source>
        <strain evidence="3">WL1483</strain>
    </source>
</reference>
<evidence type="ECO:0000259" key="1">
    <source>
        <dbReference type="Pfam" id="PF02518"/>
    </source>
</evidence>
<protein>
    <recommendedName>
        <fullName evidence="1">Histidine kinase/HSP90-like ATPase domain-containing protein</fullName>
    </recommendedName>
</protein>
<dbReference type="KEGG" id="asr:WL1483_3158"/>
<dbReference type="Gene3D" id="3.30.565.10">
    <property type="entry name" value="Histidine kinase-like ATPase, C-terminal domain"/>
    <property type="match status" value="1"/>
</dbReference>
<dbReference type="InterPro" id="IPR003594">
    <property type="entry name" value="HATPase_dom"/>
</dbReference>
<name>A0A0S2SLG2_9GAMM</name>
<gene>
    <name evidence="2" type="ORF">WL1483_3158</name>
</gene>
<dbReference type="Proteomes" id="UP000058114">
    <property type="component" value="Chromosome"/>
</dbReference>
<dbReference type="PATRIC" id="fig|652.5.peg.273"/>
<dbReference type="Pfam" id="PF02518">
    <property type="entry name" value="HATPase_c"/>
    <property type="match status" value="1"/>
</dbReference>
<dbReference type="EMBL" id="CP013067">
    <property type="protein sequence ID" value="ALP42577.1"/>
    <property type="molecule type" value="Genomic_DNA"/>
</dbReference>